<dbReference type="AlphaFoldDB" id="A0A1I4UEF4"/>
<reference evidence="3" key="1">
    <citation type="submission" date="2016-10" db="EMBL/GenBank/DDBJ databases">
        <authorList>
            <person name="Varghese N."/>
            <person name="Submissions S."/>
        </authorList>
    </citation>
    <scope>NUCLEOTIDE SEQUENCE [LARGE SCALE GENOMIC DNA]</scope>
    <source>
        <strain evidence="3">DSM 4002</strain>
    </source>
</reference>
<dbReference type="Pfam" id="PF12762">
    <property type="entry name" value="DDE_Tnp_IS1595"/>
    <property type="match status" value="1"/>
</dbReference>
<name>A0A1I4UEF4_9FLAO</name>
<accession>A0A1I4UEF4</accession>
<dbReference type="InterPro" id="IPR024445">
    <property type="entry name" value="Tnp_ISXO2-like"/>
</dbReference>
<dbReference type="RefSeq" id="WP_024981040.1">
    <property type="nucleotide sequence ID" value="NZ_CBCRUM010000002.1"/>
</dbReference>
<protein>
    <submittedName>
        <fullName evidence="2">ISXO2-like transposase domain-containing protein</fullName>
    </submittedName>
</protein>
<evidence type="ECO:0000313" key="3">
    <source>
        <dbReference type="Proteomes" id="UP000182961"/>
    </source>
</evidence>
<evidence type="ECO:0000259" key="1">
    <source>
        <dbReference type="SMART" id="SM01126"/>
    </source>
</evidence>
<feature type="domain" description="ISXO2-like transposase" evidence="1">
    <location>
        <begin position="128"/>
        <end position="267"/>
    </location>
</feature>
<organism evidence="2 3">
    <name type="scientific">Flavobacterium succinicans</name>
    <dbReference type="NCBI Taxonomy" id="29536"/>
    <lineage>
        <taxon>Bacteria</taxon>
        <taxon>Pseudomonadati</taxon>
        <taxon>Bacteroidota</taxon>
        <taxon>Flavobacteriia</taxon>
        <taxon>Flavobacteriales</taxon>
        <taxon>Flavobacteriaceae</taxon>
        <taxon>Flavobacterium</taxon>
    </lineage>
</organism>
<proteinExistence type="predicted"/>
<dbReference type="EMBL" id="FOUT01000003">
    <property type="protein sequence ID" value="SFM87379.1"/>
    <property type="molecule type" value="Genomic_DNA"/>
</dbReference>
<dbReference type="Pfam" id="PF12760">
    <property type="entry name" value="Zn_ribbon_IS1595"/>
    <property type="match status" value="1"/>
</dbReference>
<dbReference type="SMART" id="SM01126">
    <property type="entry name" value="DDE_Tnp_IS1595"/>
    <property type="match status" value="1"/>
</dbReference>
<evidence type="ECO:0000313" key="2">
    <source>
        <dbReference type="EMBL" id="SFM87379.1"/>
    </source>
</evidence>
<gene>
    <name evidence="2" type="ORF">SAMN05444143_103133</name>
</gene>
<keyword evidence="3" id="KW-1185">Reference proteome</keyword>
<sequence length="297" mass="34604">MDIFKGQNLIEFAERFKTDENCKEYLSVLKWENGYTCRKCGHKKSQIRKDFSRTCNICSDTESSTANTLFHKVKFGLRKAFFICFEMVTTTKSLSAMQISVRYSVQESTARLFMHKVREAMKSSGNNPIDGIVHVDEFVVGGYEESKQGRSYDSKKKKSVCAVELTPEGKVKRFYALKINDFSAKSLRKIFENHIGKEAKITTDNWKGYRPIAKDYNITQIPSESGKNFKALHTMIHQIKTWIRTTYSWVSEGNIERYFNEFCYRINRSQNKDTIFNNLIKRMVKSDNITHKQIICN</sequence>
<dbReference type="eggNOG" id="COG3677">
    <property type="taxonomic scope" value="Bacteria"/>
</dbReference>
<dbReference type="InterPro" id="IPR024442">
    <property type="entry name" value="Transposase_Zn_ribbon"/>
</dbReference>
<dbReference type="NCBIfam" id="NF033547">
    <property type="entry name" value="transpos_IS1595"/>
    <property type="match status" value="1"/>
</dbReference>
<dbReference type="Proteomes" id="UP000182961">
    <property type="component" value="Unassembled WGS sequence"/>
</dbReference>